<dbReference type="EMBL" id="CP116810">
    <property type="protein sequence ID" value="WCL94197.1"/>
    <property type="molecule type" value="Genomic_DNA"/>
</dbReference>
<dbReference type="GO" id="GO:0061522">
    <property type="term" value="F:1,4-dihydroxy-2-naphthoyl-CoA thioesterase activity"/>
    <property type="evidence" value="ECO:0007669"/>
    <property type="project" value="TreeGrafter"/>
</dbReference>
<feature type="domain" description="Thioesterase" evidence="2">
    <location>
        <begin position="54"/>
        <end position="129"/>
    </location>
</feature>
<sequence>MTQRVGKFWDMIEGRRPAPPAAQLLGWKLLAIDPAAGSIEVEFLATESFLNPAGSVQGGLLSAMLDDTLGPAAMAFLGGDRMAQTLELKVSFMRPARPGRLVGRGRVVHSGREILFLEGELRDSDQRLIATATATARATALPEGHPPAKPA</sequence>
<evidence type="ECO:0000313" key="3">
    <source>
        <dbReference type="EMBL" id="WCL94197.1"/>
    </source>
</evidence>
<proteinExistence type="predicted"/>
<organism evidence="3 4">
    <name type="scientific">Rhodopseudomonas palustris (strain ATCC BAA-98 / CGA009)</name>
    <dbReference type="NCBI Taxonomy" id="258594"/>
    <lineage>
        <taxon>Bacteria</taxon>
        <taxon>Pseudomonadati</taxon>
        <taxon>Pseudomonadota</taxon>
        <taxon>Alphaproteobacteria</taxon>
        <taxon>Hyphomicrobiales</taxon>
        <taxon>Nitrobacteraceae</taxon>
        <taxon>Rhodopseudomonas</taxon>
    </lineage>
</organism>
<dbReference type="Pfam" id="PF03061">
    <property type="entry name" value="4HBT"/>
    <property type="match status" value="1"/>
</dbReference>
<dbReference type="NCBIfam" id="TIGR00369">
    <property type="entry name" value="unchar_dom_1"/>
    <property type="match status" value="1"/>
</dbReference>
<dbReference type="PANTHER" id="PTHR43240">
    <property type="entry name" value="1,4-DIHYDROXY-2-NAPHTHOYL-COA THIOESTERASE 1"/>
    <property type="match status" value="1"/>
</dbReference>
<dbReference type="AlphaFoldDB" id="A0AAF0BSD8"/>
<dbReference type="Proteomes" id="UP000001426">
    <property type="component" value="Chromosome"/>
</dbReference>
<dbReference type="GO" id="GO:0005829">
    <property type="term" value="C:cytosol"/>
    <property type="evidence" value="ECO:0007669"/>
    <property type="project" value="TreeGrafter"/>
</dbReference>
<dbReference type="CDD" id="cd03443">
    <property type="entry name" value="PaaI_thioesterase"/>
    <property type="match status" value="1"/>
</dbReference>
<dbReference type="Gene3D" id="3.10.129.10">
    <property type="entry name" value="Hotdog Thioesterase"/>
    <property type="match status" value="1"/>
</dbReference>
<evidence type="ECO:0000256" key="1">
    <source>
        <dbReference type="ARBA" id="ARBA00022801"/>
    </source>
</evidence>
<evidence type="ECO:0000259" key="2">
    <source>
        <dbReference type="Pfam" id="PF03061"/>
    </source>
</evidence>
<dbReference type="InterPro" id="IPR029069">
    <property type="entry name" value="HotDog_dom_sf"/>
</dbReference>
<dbReference type="InterPro" id="IPR003736">
    <property type="entry name" value="PAAI_dom"/>
</dbReference>
<dbReference type="GeneID" id="66895129"/>
<dbReference type="KEGG" id="rpa:TX73_020785"/>
<reference evidence="3 4" key="1">
    <citation type="journal article" date="2004" name="Nat. Biotechnol.">
        <title>Complete genome sequence of the metabolically versatile photosynthetic bacterium Rhodopseudomonas palustris.</title>
        <authorList>
            <person name="Larimer F.W."/>
            <person name="Chain P."/>
            <person name="Hauser L."/>
            <person name="Lamerdin J."/>
            <person name="Malfatti S."/>
            <person name="Do L."/>
            <person name="Land M.L."/>
            <person name="Pelletier D.A."/>
            <person name="Beatty J.T."/>
            <person name="Lang A.S."/>
            <person name="Tabita F.R."/>
            <person name="Gibson J.L."/>
            <person name="Hanson T.E."/>
            <person name="Bobst C."/>
            <person name="Torres J.L."/>
            <person name="Peres C."/>
            <person name="Harrison F.H."/>
            <person name="Gibson J."/>
            <person name="Harwood C.S."/>
        </authorList>
    </citation>
    <scope>NUCLEOTIDE SEQUENCE [LARGE SCALE GENOMIC DNA]</scope>
    <source>
        <strain evidence="4">ATCC BAA-98 / CGA009</strain>
    </source>
</reference>
<dbReference type="PANTHER" id="PTHR43240:SF1">
    <property type="entry name" value="BLR5584 PROTEIN"/>
    <property type="match status" value="1"/>
</dbReference>
<keyword evidence="1" id="KW-0378">Hydrolase</keyword>
<dbReference type="InterPro" id="IPR006683">
    <property type="entry name" value="Thioestr_dom"/>
</dbReference>
<dbReference type="RefSeq" id="WP_042441256.1">
    <property type="nucleotide sequence ID" value="NZ_CP116810.1"/>
</dbReference>
<dbReference type="SUPFAM" id="SSF54637">
    <property type="entry name" value="Thioesterase/thiol ester dehydrase-isomerase"/>
    <property type="match status" value="1"/>
</dbReference>
<keyword evidence="4" id="KW-1185">Reference proteome</keyword>
<accession>A0AAF0BSD8</accession>
<name>A0AAF0BSD8_RHOPA</name>
<evidence type="ECO:0000313" key="4">
    <source>
        <dbReference type="Proteomes" id="UP000001426"/>
    </source>
</evidence>
<protein>
    <submittedName>
        <fullName evidence="3">PaaI family thioesterase</fullName>
    </submittedName>
</protein>
<gene>
    <name evidence="3" type="ORF">TX73_020785</name>
</gene>